<evidence type="ECO:0000256" key="3">
    <source>
        <dbReference type="ARBA" id="ARBA00022989"/>
    </source>
</evidence>
<evidence type="ECO:0000256" key="6">
    <source>
        <dbReference type="ARBA" id="ARBA00023170"/>
    </source>
</evidence>
<evidence type="ECO:0000256" key="8">
    <source>
        <dbReference type="SAM" id="MobiDB-lite"/>
    </source>
</evidence>
<name>A0A1I8H1A1_9PLAT</name>
<keyword evidence="5 9" id="KW-0472">Membrane</keyword>
<feature type="domain" description="G-protein coupled receptors family 1 profile" evidence="10">
    <location>
        <begin position="374"/>
        <end position="652"/>
    </location>
</feature>
<dbReference type="Pfam" id="PF00001">
    <property type="entry name" value="7tm_1"/>
    <property type="match status" value="1"/>
</dbReference>
<comment type="subcellular location">
    <subcellularLocation>
        <location evidence="1">Membrane</location>
        <topology evidence="1">Multi-pass membrane protein</topology>
    </subcellularLocation>
</comment>
<evidence type="ECO:0000256" key="2">
    <source>
        <dbReference type="ARBA" id="ARBA00022692"/>
    </source>
</evidence>
<evidence type="ECO:0000313" key="11">
    <source>
        <dbReference type="Proteomes" id="UP000095280"/>
    </source>
</evidence>
<evidence type="ECO:0000259" key="10">
    <source>
        <dbReference type="PROSITE" id="PS50262"/>
    </source>
</evidence>
<sequence length="1168" mass="127537">MATDAGFPSLCSSRESHHYRQILAFIVIQLRLLLQLAAPELNVLEALVWRGRMRNRLNSSDLGLNRFDASLCLALVRWSVARTVRQASARSRSASARSFSDTPKLAVLLFFQSSVLNLAYTAFLQCARVEKNQTPLPNPRTNARVGAKIIAISSCFFFVSLPDTSWGSAMIMPMNSSRKTSSISQPAPVRRSRLLMRLRILFESSAPWRDRPQAPPGRMASSERDSLSWLLPQPERNRPLSALLPSCRIGGSSVSMESGIGVGNCSARLVEGHLNLPVPLQSSPSAGGDSQIVAEIFWVLLICSANVREPIRLHTGFRRITNVLTKMKVEYQFACSNWNLSAMTNSTDPEALYAFMLQILTKVEPAILCCGIAANTLSLLAFSQRRVWRHYLAAYLSALSLTDLLLLLCYAGFALTDAHIRSGFGCFASQFVFGTLSTLSPWLLVCVSLDRALLTFGRPGLGGSPAVIWSAVAACGLVNSHVLFTTVYVLPGHAEPGGNGTTVQMHCARRDGFELAASTLDCAITALVPGLAICALNCCIGCRVRAAYRRLLAKSTEVRRSCSAPQLLAGADVCNCNEAAVDRMRQSRQVTRMLLCVCLAYLLLNLPNSAAMLFSALLPSDASQGWVLRALLARRYAQAIYLLHFSANSAVCACATRRYRTALICAAERIRDSLMIRRCSDRPSTPLAALTLEANLAPVCGCRLDSRSVSCSDSCCSRVGSVLCITMHLVGSSKLAEISSCRIMRLTTECTWLSSSSNCSARQLMLKARVSCHLPCRIALAAATTCSRIDSGGPFTPHSPGGNDALSQQLLGPAAALYIHERHVRVLQLTFAKSAQAELHHGPIVENLRGNVRVLNVLLQTAHQHEVASSKPLVVQRQEHAWQNSVCVVPGSHCGTRWKDFYRYNTLKVEKMVNIRFRLRNPVFSTSGLGSSSASQTMQGIFSIMLQFSRIIASARATTSSVTDVRGRPDLDSSLKLSQPSKKWRSQRATVSNDGAESAKTFTRSVEQPVEIVQQLQPQLRSHRHRDAGVVVEYGRHDVEDYLPVLVRAGRARTFVRIAAPVFVRIVRLAASAPPAGLLGGQESASVSAVLQVAIGASVAATGRLRRRRLLFFVEFLRPPALPWPRPPFSNRAPPPKSESESRLSSDSDSDVESSIAKNLDIVLLRDQ</sequence>
<dbReference type="Proteomes" id="UP000095280">
    <property type="component" value="Unplaced"/>
</dbReference>
<feature type="transmembrane region" description="Helical" evidence="9">
    <location>
        <begin position="392"/>
        <end position="415"/>
    </location>
</feature>
<dbReference type="SUPFAM" id="SSF81321">
    <property type="entry name" value="Family A G protein-coupled receptor-like"/>
    <property type="match status" value="1"/>
</dbReference>
<organism evidence="11 12">
    <name type="scientific">Macrostomum lignano</name>
    <dbReference type="NCBI Taxonomy" id="282301"/>
    <lineage>
        <taxon>Eukaryota</taxon>
        <taxon>Metazoa</taxon>
        <taxon>Spiralia</taxon>
        <taxon>Lophotrochozoa</taxon>
        <taxon>Platyhelminthes</taxon>
        <taxon>Rhabditophora</taxon>
        <taxon>Macrostomorpha</taxon>
        <taxon>Macrostomida</taxon>
        <taxon>Macrostomidae</taxon>
        <taxon>Macrostomum</taxon>
    </lineage>
</organism>
<feature type="compositionally biased region" description="Polar residues" evidence="8">
    <location>
        <begin position="975"/>
        <end position="996"/>
    </location>
</feature>
<feature type="transmembrane region" description="Helical" evidence="9">
    <location>
        <begin position="523"/>
        <end position="544"/>
    </location>
</feature>
<evidence type="ECO:0000256" key="7">
    <source>
        <dbReference type="ARBA" id="ARBA00023224"/>
    </source>
</evidence>
<dbReference type="InterPro" id="IPR000276">
    <property type="entry name" value="GPCR_Rhodpsn"/>
</dbReference>
<feature type="region of interest" description="Disordered" evidence="8">
    <location>
        <begin position="1125"/>
        <end position="1154"/>
    </location>
</feature>
<evidence type="ECO:0000256" key="9">
    <source>
        <dbReference type="SAM" id="Phobius"/>
    </source>
</evidence>
<keyword evidence="7" id="KW-0807">Transducer</keyword>
<protein>
    <submittedName>
        <fullName evidence="12">G_PROTEIN_RECEP_F1_2 domain-containing protein</fullName>
    </submittedName>
</protein>
<reference evidence="12" key="1">
    <citation type="submission" date="2016-11" db="UniProtKB">
        <authorList>
            <consortium name="WormBaseParasite"/>
        </authorList>
    </citation>
    <scope>IDENTIFICATION</scope>
</reference>
<dbReference type="InterPro" id="IPR017452">
    <property type="entry name" value="GPCR_Rhodpsn_7TM"/>
</dbReference>
<feature type="transmembrane region" description="Helical" evidence="9">
    <location>
        <begin position="427"/>
        <end position="454"/>
    </location>
</feature>
<feature type="transmembrane region" description="Helical" evidence="9">
    <location>
        <begin position="593"/>
        <end position="618"/>
    </location>
</feature>
<feature type="region of interest" description="Disordered" evidence="8">
    <location>
        <begin position="962"/>
        <end position="996"/>
    </location>
</feature>
<dbReference type="WBParaSite" id="maker-uti_cns_0003832-snap-gene-0.2-mRNA-1">
    <property type="protein sequence ID" value="maker-uti_cns_0003832-snap-gene-0.2-mRNA-1"/>
    <property type="gene ID" value="maker-uti_cns_0003832-snap-gene-0.2"/>
</dbReference>
<keyword evidence="3 9" id="KW-1133">Transmembrane helix</keyword>
<feature type="compositionally biased region" description="Pro residues" evidence="8">
    <location>
        <begin position="1125"/>
        <end position="1137"/>
    </location>
</feature>
<dbReference type="PROSITE" id="PS50262">
    <property type="entry name" value="G_PROTEIN_RECEP_F1_2"/>
    <property type="match status" value="1"/>
</dbReference>
<dbReference type="GO" id="GO:0005886">
    <property type="term" value="C:plasma membrane"/>
    <property type="evidence" value="ECO:0007669"/>
    <property type="project" value="TreeGrafter"/>
</dbReference>
<keyword evidence="11" id="KW-1185">Reference proteome</keyword>
<dbReference type="PANTHER" id="PTHR24243">
    <property type="entry name" value="G-PROTEIN COUPLED RECEPTOR"/>
    <property type="match status" value="1"/>
</dbReference>
<keyword evidence="4" id="KW-0297">G-protein coupled receptor</keyword>
<dbReference type="Gene3D" id="1.20.1070.10">
    <property type="entry name" value="Rhodopsin 7-helix transmembrane proteins"/>
    <property type="match status" value="1"/>
</dbReference>
<evidence type="ECO:0000256" key="4">
    <source>
        <dbReference type="ARBA" id="ARBA00023040"/>
    </source>
</evidence>
<evidence type="ECO:0000256" key="5">
    <source>
        <dbReference type="ARBA" id="ARBA00023136"/>
    </source>
</evidence>
<proteinExistence type="predicted"/>
<evidence type="ECO:0000313" key="12">
    <source>
        <dbReference type="WBParaSite" id="maker-uti_cns_0003832-snap-gene-0.2-mRNA-1"/>
    </source>
</evidence>
<keyword evidence="6" id="KW-0675">Receptor</keyword>
<evidence type="ECO:0000256" key="1">
    <source>
        <dbReference type="ARBA" id="ARBA00004141"/>
    </source>
</evidence>
<dbReference type="PANTHER" id="PTHR24243:SF233">
    <property type="entry name" value="THYROTROPIN-RELEASING HORMONE RECEPTOR"/>
    <property type="match status" value="1"/>
</dbReference>
<keyword evidence="2 9" id="KW-0812">Transmembrane</keyword>
<dbReference type="AlphaFoldDB" id="A0A1I8H1A1"/>
<accession>A0A1I8H1A1</accession>
<dbReference type="GO" id="GO:0004930">
    <property type="term" value="F:G protein-coupled receptor activity"/>
    <property type="evidence" value="ECO:0007669"/>
    <property type="project" value="UniProtKB-KW"/>
</dbReference>
<feature type="transmembrane region" description="Helical" evidence="9">
    <location>
        <begin position="466"/>
        <end position="490"/>
    </location>
</feature>